<feature type="region of interest" description="Disordered" evidence="6">
    <location>
        <begin position="268"/>
        <end position="295"/>
    </location>
</feature>
<dbReference type="STRING" id="592015.HMPREF1705_03799"/>
<comment type="similarity">
    <text evidence="1 5">Belongs to the universal ribosomal protein uS2 family.</text>
</comment>
<evidence type="ECO:0000256" key="5">
    <source>
        <dbReference type="HAMAP-Rule" id="MF_00291"/>
    </source>
</evidence>
<dbReference type="eggNOG" id="COG0052">
    <property type="taxonomic scope" value="Bacteria"/>
</dbReference>
<keyword evidence="2 5" id="KW-0689">Ribosomal protein</keyword>
<dbReference type="PRINTS" id="PR00395">
    <property type="entry name" value="RIBOSOMALS2"/>
</dbReference>
<dbReference type="InterPro" id="IPR023591">
    <property type="entry name" value="Ribosomal_uS2_flav_dom_sf"/>
</dbReference>
<evidence type="ECO:0000256" key="1">
    <source>
        <dbReference type="ARBA" id="ARBA00006242"/>
    </source>
</evidence>
<dbReference type="GO" id="GO:0003735">
    <property type="term" value="F:structural constituent of ribosome"/>
    <property type="evidence" value="ECO:0007669"/>
    <property type="project" value="InterPro"/>
</dbReference>
<dbReference type="InterPro" id="IPR018130">
    <property type="entry name" value="Ribosomal_uS2_CS"/>
</dbReference>
<dbReference type="CDD" id="cd01425">
    <property type="entry name" value="RPS2"/>
    <property type="match status" value="1"/>
</dbReference>
<dbReference type="AlphaFoldDB" id="A0A0T5X871"/>
<evidence type="ECO:0000256" key="6">
    <source>
        <dbReference type="SAM" id="MobiDB-lite"/>
    </source>
</evidence>
<dbReference type="PROSITE" id="PS00962">
    <property type="entry name" value="RIBOSOMAL_S2_1"/>
    <property type="match status" value="1"/>
</dbReference>
<dbReference type="GO" id="GO:0022627">
    <property type="term" value="C:cytosolic small ribosomal subunit"/>
    <property type="evidence" value="ECO:0007669"/>
    <property type="project" value="TreeGrafter"/>
</dbReference>
<dbReference type="Gene3D" id="1.10.287.610">
    <property type="entry name" value="Helix hairpin bin"/>
    <property type="match status" value="1"/>
</dbReference>
<protein>
    <recommendedName>
        <fullName evidence="4 5">Small ribosomal subunit protein uS2</fullName>
    </recommendedName>
</protein>
<proteinExistence type="inferred from homology"/>
<evidence type="ECO:0000256" key="4">
    <source>
        <dbReference type="ARBA" id="ARBA00035256"/>
    </source>
</evidence>
<accession>A0A0T5X871</accession>
<evidence type="ECO:0000256" key="2">
    <source>
        <dbReference type="ARBA" id="ARBA00022980"/>
    </source>
</evidence>
<gene>
    <name evidence="5" type="primary">rpsB</name>
    <name evidence="7" type="ORF">HMPREF1705_03799</name>
</gene>
<keyword evidence="3 5" id="KW-0687">Ribonucleoprotein</keyword>
<dbReference type="FunFam" id="1.10.287.610:FF:000001">
    <property type="entry name" value="30S ribosomal protein S2"/>
    <property type="match status" value="1"/>
</dbReference>
<reference evidence="8" key="1">
    <citation type="submission" date="2012-09" db="EMBL/GenBank/DDBJ databases">
        <authorList>
            <person name="Weinstock G."/>
            <person name="Sodergren E."/>
            <person name="Clifton S."/>
            <person name="Fulton L."/>
            <person name="Fulton B."/>
            <person name="Courtney L."/>
            <person name="Fronick C."/>
            <person name="Harrison M."/>
            <person name="Strong C."/>
            <person name="Farmer C."/>
            <person name="Delehaunty K."/>
            <person name="Markovic C."/>
            <person name="Hall O."/>
            <person name="Minx P."/>
            <person name="Tomlinson C."/>
            <person name="Mitreva M."/>
            <person name="Nelson J."/>
            <person name="Hou S."/>
            <person name="Wollam A."/>
            <person name="Pepin K.H."/>
            <person name="Johnson M."/>
            <person name="Bhonagiri V."/>
            <person name="Nash W.E."/>
            <person name="Suruliraj S."/>
            <person name="Warren W."/>
            <person name="Chinwalla A."/>
            <person name="Mardis E.R."/>
            <person name="Wilson R.K."/>
        </authorList>
    </citation>
    <scope>NUCLEOTIDE SEQUENCE [LARGE SCALE GENOMIC DNA]</scope>
    <source>
        <strain evidence="8">OS1</strain>
    </source>
</reference>
<feature type="compositionally biased region" description="Acidic residues" evidence="6">
    <location>
        <begin position="280"/>
        <end position="291"/>
    </location>
</feature>
<evidence type="ECO:0000313" key="8">
    <source>
        <dbReference type="Proteomes" id="UP000005273"/>
    </source>
</evidence>
<dbReference type="Pfam" id="PF00318">
    <property type="entry name" value="Ribosomal_S2"/>
    <property type="match status" value="1"/>
</dbReference>
<comment type="caution">
    <text evidence="7">The sequence shown here is derived from an EMBL/GenBank/DDBJ whole genome shotgun (WGS) entry which is preliminary data.</text>
</comment>
<organism evidence="7 8">
    <name type="scientific">Acetomicrobium hydrogeniformans ATCC BAA-1850</name>
    <dbReference type="NCBI Taxonomy" id="592015"/>
    <lineage>
        <taxon>Bacteria</taxon>
        <taxon>Thermotogati</taxon>
        <taxon>Synergistota</taxon>
        <taxon>Synergistia</taxon>
        <taxon>Synergistales</taxon>
        <taxon>Acetomicrobiaceae</taxon>
        <taxon>Acetomicrobium</taxon>
    </lineage>
</organism>
<keyword evidence="8" id="KW-1185">Reference proteome</keyword>
<dbReference type="InterPro" id="IPR005706">
    <property type="entry name" value="Ribosomal_uS2_bac/mit/plastid"/>
</dbReference>
<dbReference type="GO" id="GO:0006412">
    <property type="term" value="P:translation"/>
    <property type="evidence" value="ECO:0007669"/>
    <property type="project" value="UniProtKB-UniRule"/>
</dbReference>
<dbReference type="HAMAP" id="MF_00291_B">
    <property type="entry name" value="Ribosomal_uS2_B"/>
    <property type="match status" value="1"/>
</dbReference>
<dbReference type="InterPro" id="IPR001865">
    <property type="entry name" value="Ribosomal_uS2"/>
</dbReference>
<sequence>MPYMLYSPVAYKAHSWTTPGVPFWFRLGRRLWKIKTMGGISLSVVSMKQLLECGVHFGHQTRRWDPKMKPYIFAERNGIYIIDLQKTVRAIERAYDFLREVSKGGGTVLFVGTKRQAQETIKEEAERCGQFYINQRWLGGLLTNFSTLSKRVRRMIELQEMEEKGEFQKYPKKEVIKLRKEKERLEKYLGGIRNMRDLPDALFVIDPRREYIAVAEARKLYIPIISVVDTNCDPTLIDFPIPGNDDAIRAIRLITSLMADAVIEGRQGVDSMGGQKEAELEGSEEGESSDDIEVREKLHEVYGEVEEELVEEELEERKGWKEE</sequence>
<dbReference type="Gene3D" id="3.40.50.10490">
    <property type="entry name" value="Glucose-6-phosphate isomerase like protein, domain 1"/>
    <property type="match status" value="1"/>
</dbReference>
<dbReference type="EMBL" id="ACJX03000001">
    <property type="protein sequence ID" value="KRT34570.1"/>
    <property type="molecule type" value="Genomic_DNA"/>
</dbReference>
<evidence type="ECO:0000313" key="7">
    <source>
        <dbReference type="EMBL" id="KRT34570.1"/>
    </source>
</evidence>
<dbReference type="NCBIfam" id="TIGR01011">
    <property type="entry name" value="rpsB_bact"/>
    <property type="match status" value="1"/>
</dbReference>
<evidence type="ECO:0000256" key="3">
    <source>
        <dbReference type="ARBA" id="ARBA00023274"/>
    </source>
</evidence>
<dbReference type="SUPFAM" id="SSF52313">
    <property type="entry name" value="Ribosomal protein S2"/>
    <property type="match status" value="1"/>
</dbReference>
<dbReference type="PANTHER" id="PTHR12534">
    <property type="entry name" value="30S RIBOSOMAL PROTEIN S2 PROKARYOTIC AND ORGANELLAR"/>
    <property type="match status" value="1"/>
</dbReference>
<dbReference type="PANTHER" id="PTHR12534:SF0">
    <property type="entry name" value="SMALL RIBOSOMAL SUBUNIT PROTEIN US2M"/>
    <property type="match status" value="1"/>
</dbReference>
<dbReference type="Proteomes" id="UP000005273">
    <property type="component" value="Unassembled WGS sequence"/>
</dbReference>
<name>A0A0T5X871_9BACT</name>